<protein>
    <submittedName>
        <fullName evidence="1">Uncharacterized protein</fullName>
    </submittedName>
</protein>
<evidence type="ECO:0000313" key="1">
    <source>
        <dbReference type="EMBL" id="RZS70680.1"/>
    </source>
</evidence>
<evidence type="ECO:0000313" key="2">
    <source>
        <dbReference type="Proteomes" id="UP000293874"/>
    </source>
</evidence>
<reference evidence="1 2" key="1">
    <citation type="submission" date="2019-02" db="EMBL/GenBank/DDBJ databases">
        <title>Genomic Encyclopedia of Type Strains, Phase IV (KMG-IV): sequencing the most valuable type-strain genomes for metagenomic binning, comparative biology and taxonomic classification.</title>
        <authorList>
            <person name="Goeker M."/>
        </authorList>
    </citation>
    <scope>NUCLEOTIDE SEQUENCE [LARGE SCALE GENOMIC DNA]</scope>
    <source>
        <strain evidence="1 2">DSM 18116</strain>
    </source>
</reference>
<dbReference type="Proteomes" id="UP000293874">
    <property type="component" value="Unassembled WGS sequence"/>
</dbReference>
<dbReference type="OrthoDB" id="3812886at2"/>
<keyword evidence="2" id="KW-1185">Reference proteome</keyword>
<dbReference type="AlphaFoldDB" id="A0A4Q7MUE8"/>
<accession>A0A4Q7MUE8</accession>
<comment type="caution">
    <text evidence="1">The sequence shown here is derived from an EMBL/GenBank/DDBJ whole genome shotgun (WGS) entry which is preliminary data.</text>
</comment>
<sequence>MFSFLKKSKANTVPAWAASFFSADEYNYFMNTLESMLQSRNLNYSIGEGVVYLNGSNIVFEQLGLLNLAQTCKISNPANWENLIHTHFHEMEQSSDFNRLFEERSKDYEYAKDFLAIRLFNQDVVENGLKDLVVRQDFCGDAFTMLSFDLPQSVINVQPDQVKHWNKSAEELFQTGKQNVEKKYSFDFSRETIHDFDIWFIQDEHHFVPNFVFSMKKYPALIGEYGSLIGVPHRHAAMIYPIETIETISAVNSLPFIISGMFREGPGSVSNCLFWYRNGMFQSLPYEIGENKITLKPTVEFIQMVEKLPARDV</sequence>
<dbReference type="EMBL" id="SGXA01000002">
    <property type="protein sequence ID" value="RZS70680.1"/>
    <property type="molecule type" value="Genomic_DNA"/>
</dbReference>
<name>A0A4Q7MUE8_9BACT</name>
<proteinExistence type="predicted"/>
<organism evidence="1 2">
    <name type="scientific">Pseudobacter ginsenosidimutans</name>
    <dbReference type="NCBI Taxonomy" id="661488"/>
    <lineage>
        <taxon>Bacteria</taxon>
        <taxon>Pseudomonadati</taxon>
        <taxon>Bacteroidota</taxon>
        <taxon>Chitinophagia</taxon>
        <taxon>Chitinophagales</taxon>
        <taxon>Chitinophagaceae</taxon>
        <taxon>Pseudobacter</taxon>
    </lineage>
</organism>
<gene>
    <name evidence="1" type="ORF">EV199_2573</name>
</gene>
<dbReference type="RefSeq" id="WP_130541137.1">
    <property type="nucleotide sequence ID" value="NZ_CP042431.1"/>
</dbReference>